<dbReference type="SUPFAM" id="SSF57667">
    <property type="entry name" value="beta-beta-alpha zinc fingers"/>
    <property type="match status" value="1"/>
</dbReference>
<protein>
    <recommendedName>
        <fullName evidence="3">C2H2-type domain-containing protein</fullName>
    </recommendedName>
</protein>
<dbReference type="InterPro" id="IPR036236">
    <property type="entry name" value="Znf_C2H2_sf"/>
</dbReference>
<feature type="region of interest" description="Disordered" evidence="2">
    <location>
        <begin position="122"/>
        <end position="507"/>
    </location>
</feature>
<dbReference type="STRING" id="1353009.A0A1Y2J5N3"/>
<feature type="region of interest" description="Disordered" evidence="2">
    <location>
        <begin position="1"/>
        <end position="89"/>
    </location>
</feature>
<dbReference type="PROSITE" id="PS50157">
    <property type="entry name" value="ZINC_FINGER_C2H2_2"/>
    <property type="match status" value="1"/>
</dbReference>
<dbReference type="Gene3D" id="3.30.160.60">
    <property type="entry name" value="Classic Zinc Finger"/>
    <property type="match status" value="1"/>
</dbReference>
<keyword evidence="1" id="KW-0479">Metal-binding</keyword>
<dbReference type="Proteomes" id="UP000193067">
    <property type="component" value="Unassembled WGS sequence"/>
</dbReference>
<organism evidence="4 5">
    <name type="scientific">Trametes coccinea (strain BRFM310)</name>
    <name type="common">Pycnoporus coccineus</name>
    <dbReference type="NCBI Taxonomy" id="1353009"/>
    <lineage>
        <taxon>Eukaryota</taxon>
        <taxon>Fungi</taxon>
        <taxon>Dikarya</taxon>
        <taxon>Basidiomycota</taxon>
        <taxon>Agaricomycotina</taxon>
        <taxon>Agaricomycetes</taxon>
        <taxon>Polyporales</taxon>
        <taxon>Polyporaceae</taxon>
        <taxon>Trametes</taxon>
    </lineage>
</organism>
<evidence type="ECO:0000256" key="2">
    <source>
        <dbReference type="SAM" id="MobiDB-lite"/>
    </source>
</evidence>
<dbReference type="AlphaFoldDB" id="A0A1Y2J5N3"/>
<dbReference type="GO" id="GO:0008270">
    <property type="term" value="F:zinc ion binding"/>
    <property type="evidence" value="ECO:0007669"/>
    <property type="project" value="UniProtKB-KW"/>
</dbReference>
<evidence type="ECO:0000256" key="1">
    <source>
        <dbReference type="PROSITE-ProRule" id="PRU00042"/>
    </source>
</evidence>
<evidence type="ECO:0000259" key="3">
    <source>
        <dbReference type="PROSITE" id="PS50157"/>
    </source>
</evidence>
<reference evidence="4 5" key="1">
    <citation type="journal article" date="2015" name="Biotechnol. Biofuels">
        <title>Enhanced degradation of softwood versus hardwood by the white-rot fungus Pycnoporus coccineus.</title>
        <authorList>
            <person name="Couturier M."/>
            <person name="Navarro D."/>
            <person name="Chevret D."/>
            <person name="Henrissat B."/>
            <person name="Piumi F."/>
            <person name="Ruiz-Duenas F.J."/>
            <person name="Martinez A.T."/>
            <person name="Grigoriev I.V."/>
            <person name="Riley R."/>
            <person name="Lipzen A."/>
            <person name="Berrin J.G."/>
            <person name="Master E.R."/>
            <person name="Rosso M.N."/>
        </authorList>
    </citation>
    <scope>NUCLEOTIDE SEQUENCE [LARGE SCALE GENOMIC DNA]</scope>
    <source>
        <strain evidence="4 5">BRFM310</strain>
    </source>
</reference>
<feature type="compositionally biased region" description="Pro residues" evidence="2">
    <location>
        <begin position="62"/>
        <end position="75"/>
    </location>
</feature>
<dbReference type="EMBL" id="KZ084087">
    <property type="protein sequence ID" value="OSD07761.1"/>
    <property type="molecule type" value="Genomic_DNA"/>
</dbReference>
<dbReference type="Pfam" id="PF00096">
    <property type="entry name" value="zf-C2H2"/>
    <property type="match status" value="1"/>
</dbReference>
<evidence type="ECO:0000313" key="4">
    <source>
        <dbReference type="EMBL" id="OSD07761.1"/>
    </source>
</evidence>
<feature type="compositionally biased region" description="Polar residues" evidence="2">
    <location>
        <begin position="466"/>
        <end position="476"/>
    </location>
</feature>
<feature type="compositionally biased region" description="Polar residues" evidence="2">
    <location>
        <begin position="357"/>
        <end position="371"/>
    </location>
</feature>
<accession>A0A1Y2J5N3</accession>
<feature type="compositionally biased region" description="Low complexity" evidence="2">
    <location>
        <begin position="264"/>
        <end position="285"/>
    </location>
</feature>
<evidence type="ECO:0000313" key="5">
    <source>
        <dbReference type="Proteomes" id="UP000193067"/>
    </source>
</evidence>
<keyword evidence="1" id="KW-0863">Zinc-finger</keyword>
<keyword evidence="1" id="KW-0862">Zinc</keyword>
<name>A0A1Y2J5N3_TRAC3</name>
<sequence length="727" mass="78819">MTATPCIDSHERHYVASPQRPPASTRGDSSSPYAYPYTQKPTSEKMEHWNFPRQGAHHPTPRDVPPPRATGPPQPGSLGAFTSAGSVPSLAGSMRFTTATHGLSGAFSGSWSSVRSSLAYSAEPRGSAWTQARERDSDKMDEDEDSGASSSLERGSTSSSSRRPSLANFSRLSSDSLPEVFGRLPAPSESDILLGTSKARLRPATFSPDAQRDRAISWQGEESVRLPPIRLFDSGDYSPRMDASEPPAKRACVQLPSFPDFIEGSSRPSFSASSARSGGSRRGSSSPPPSPSPSVASWSTAARSAGHTDTEPTDEEDAAMSEYQRDQSYSPKGPAAAKQLRPSPLDDDTQHLPLSSHAATGTAQQVTTSGRQAPRSRPSKSVTETEQKKYRFVASKLSHDVSPPTFQPTRVEPAERGRPTAVRPGSKRKHDSSVSPSSPSSEEMPLSAILQGPAPKPVTKPKRQTLPPTQAATSSDAPKRRGRPPRPAYDIESLAPLDPDSPEAKGHFPEYRYEQQRGLMPCAFDGCDTELTGKKAEMTNHLKTHFHAVGGRTLHCPWSVKDKSGQWVVCGQPFRDSANMGRHVTTRHAKVEEYQCGRCGRPFSRRDAALRHMKTMCSPEKQKAREARRRSFGDADGEWEEEDDEGLQCAAMQPTDALATTSSAVFQLDQKGPYEYKVELVGGGKQGSRAWLQPELGASVARRRAPYATGAAVTMTVSNVKLRVNVE</sequence>
<proteinExistence type="predicted"/>
<feature type="compositionally biased region" description="Low complexity" evidence="2">
    <location>
        <begin position="147"/>
        <end position="167"/>
    </location>
</feature>
<dbReference type="InterPro" id="IPR013087">
    <property type="entry name" value="Znf_C2H2_type"/>
</dbReference>
<dbReference type="OrthoDB" id="8922241at2759"/>
<keyword evidence="5" id="KW-1185">Reference proteome</keyword>
<feature type="domain" description="C2H2-type" evidence="3">
    <location>
        <begin position="594"/>
        <end position="622"/>
    </location>
</feature>
<gene>
    <name evidence="4" type="ORF">PYCCODRAFT_1421676</name>
</gene>